<dbReference type="InterPro" id="IPR036465">
    <property type="entry name" value="vWFA_dom_sf"/>
</dbReference>
<evidence type="ECO:0000313" key="9">
    <source>
        <dbReference type="Proteomes" id="UP000683360"/>
    </source>
</evidence>
<evidence type="ECO:0000256" key="3">
    <source>
        <dbReference type="ARBA" id="ARBA00022490"/>
    </source>
</evidence>
<gene>
    <name evidence="8" type="ORF">MEDL_31787</name>
</gene>
<name>A0A8S3SJE0_MYTED</name>
<protein>
    <submittedName>
        <fullName evidence="8">TROVE2</fullName>
    </submittedName>
</protein>
<dbReference type="GO" id="GO:1990904">
    <property type="term" value="C:ribonucleoprotein complex"/>
    <property type="evidence" value="ECO:0007669"/>
    <property type="project" value="UniProtKB-KW"/>
</dbReference>
<evidence type="ECO:0000256" key="4">
    <source>
        <dbReference type="ARBA" id="ARBA00022723"/>
    </source>
</evidence>
<keyword evidence="5" id="KW-0694">RNA-binding</keyword>
<dbReference type="PANTHER" id="PTHR14202">
    <property type="entry name" value="60 KDA RIBONUCLEOPROTEIN SSA/RO"/>
    <property type="match status" value="1"/>
</dbReference>
<feature type="domain" description="TROVE" evidence="7">
    <location>
        <begin position="1"/>
        <end position="287"/>
    </location>
</feature>
<reference evidence="8" key="1">
    <citation type="submission" date="2021-03" db="EMBL/GenBank/DDBJ databases">
        <authorList>
            <person name="Bekaert M."/>
        </authorList>
    </citation>
    <scope>NUCLEOTIDE SEQUENCE</scope>
</reference>
<dbReference type="PANTHER" id="PTHR14202:SF0">
    <property type="entry name" value="RNA-BINDING PROTEIN RO60"/>
    <property type="match status" value="1"/>
</dbReference>
<dbReference type="InterPro" id="IPR037214">
    <property type="entry name" value="TROVE_dom_sf"/>
</dbReference>
<keyword evidence="4" id="KW-0479">Metal-binding</keyword>
<evidence type="ECO:0000256" key="6">
    <source>
        <dbReference type="ARBA" id="ARBA00023274"/>
    </source>
</evidence>
<dbReference type="InterPro" id="IPR008858">
    <property type="entry name" value="TROVE_dom"/>
</dbReference>
<evidence type="ECO:0000256" key="1">
    <source>
        <dbReference type="ARBA" id="ARBA00004496"/>
    </source>
</evidence>
<dbReference type="Gene3D" id="3.40.50.410">
    <property type="entry name" value="von Willebrand factor, type A domain"/>
    <property type="match status" value="1"/>
</dbReference>
<keyword evidence="3" id="KW-0963">Cytoplasm</keyword>
<dbReference type="OrthoDB" id="6098064at2759"/>
<comment type="similarity">
    <text evidence="2">Belongs to the Ro 60 kDa family.</text>
</comment>
<dbReference type="PROSITE" id="PS50988">
    <property type="entry name" value="TROVE"/>
    <property type="match status" value="1"/>
</dbReference>
<dbReference type="InterPro" id="IPR040322">
    <property type="entry name" value="TROVE2"/>
</dbReference>
<accession>A0A8S3SJE0</accession>
<dbReference type="InterPro" id="IPR056800">
    <property type="entry name" value="vWA_Ro60"/>
</dbReference>
<comment type="caution">
    <text evidence="8">The sequence shown here is derived from an EMBL/GenBank/DDBJ whole genome shotgun (WGS) entry which is preliminary data.</text>
</comment>
<evidence type="ECO:0000259" key="7">
    <source>
        <dbReference type="PROSITE" id="PS50988"/>
    </source>
</evidence>
<dbReference type="SUPFAM" id="SSF140864">
    <property type="entry name" value="TROVE domain-like"/>
    <property type="match status" value="1"/>
</dbReference>
<evidence type="ECO:0000256" key="2">
    <source>
        <dbReference type="ARBA" id="ARBA00007814"/>
    </source>
</evidence>
<dbReference type="Pfam" id="PF25045">
    <property type="entry name" value="vWA_Ro60"/>
    <property type="match status" value="1"/>
</dbReference>
<comment type="subcellular location">
    <subcellularLocation>
        <location evidence="1">Cytoplasm</location>
    </subcellularLocation>
</comment>
<keyword evidence="9" id="KW-1185">Reference proteome</keyword>
<keyword evidence="6" id="KW-0687">Ribonucleoprotein</keyword>
<organism evidence="8 9">
    <name type="scientific">Mytilus edulis</name>
    <name type="common">Blue mussel</name>
    <dbReference type="NCBI Taxonomy" id="6550"/>
    <lineage>
        <taxon>Eukaryota</taxon>
        <taxon>Metazoa</taxon>
        <taxon>Spiralia</taxon>
        <taxon>Lophotrochozoa</taxon>
        <taxon>Mollusca</taxon>
        <taxon>Bivalvia</taxon>
        <taxon>Autobranchia</taxon>
        <taxon>Pteriomorphia</taxon>
        <taxon>Mytilida</taxon>
        <taxon>Mytiloidea</taxon>
        <taxon>Mytilidae</taxon>
        <taxon>Mytilinae</taxon>
        <taxon>Mytilus</taxon>
    </lineage>
</organism>
<dbReference type="Proteomes" id="UP000683360">
    <property type="component" value="Unassembled WGS sequence"/>
</dbReference>
<dbReference type="Pfam" id="PF05731">
    <property type="entry name" value="TROVE"/>
    <property type="match status" value="1"/>
</dbReference>
<proteinExistence type="inferred from homology"/>
<evidence type="ECO:0000313" key="8">
    <source>
        <dbReference type="EMBL" id="CAG2218135.1"/>
    </source>
</evidence>
<evidence type="ECO:0000256" key="5">
    <source>
        <dbReference type="ARBA" id="ARBA00022884"/>
    </source>
</evidence>
<dbReference type="EMBL" id="CAJPWZ010001587">
    <property type="protein sequence ID" value="CAG2218135.1"/>
    <property type="molecule type" value="Genomic_DNA"/>
</dbReference>
<dbReference type="GO" id="GO:0003723">
    <property type="term" value="F:RNA binding"/>
    <property type="evidence" value="ECO:0007669"/>
    <property type="project" value="UniProtKB-KW"/>
</dbReference>
<dbReference type="GO" id="GO:0005737">
    <property type="term" value="C:cytoplasm"/>
    <property type="evidence" value="ECO:0007669"/>
    <property type="project" value="UniProtKB-SubCell"/>
</dbReference>
<sequence length="480" mass="54700">MFAYAVCIVDGDGEVRNYGYKMLNNICRIPTHLFEFQNYCAELNKEKKELNKEKNIGSGWGRSHRIAISKWYNNFSNNAPKLAYLVTKYKKRSKWNHRDMVRLAHVKPKNEKIRTILKFIVNKEKNNLITLHDSDDKEHAEVKTFLGAVIEAKKCKDNKRIQELVAENDLAREHLPNSCLLDKKVWQTLLVTMPLTAMIRNIGKMTHLGIFSDEHASFHIELVKERLQIKPLQASKVHPLKILFALRQYQAGKGDQGKLSWKPNHGIVSIMEEAFDNAVGLQTRTGKRYLLAVSVSGDMKKHLVGSPLTASEAAAAMVHTIAKREQDVKTLFVENKCDVEQSFVSTIDQYDNLSSIRSKLDKFSSPEPTKERKTSFKEWASSYEKFFDVIMIFTDTLTGEGKGRVVEPFVHHCHRVGAPSHARVIVAMTGKPNDRVEPCDDQTLRVIGFDQSTPQIINAFIDNFRYNDASVASMDGVVEY</sequence>
<dbReference type="AlphaFoldDB" id="A0A8S3SJE0"/>
<dbReference type="SUPFAM" id="SSF53300">
    <property type="entry name" value="vWA-like"/>
    <property type="match status" value="1"/>
</dbReference>
<dbReference type="GO" id="GO:0046872">
    <property type="term" value="F:metal ion binding"/>
    <property type="evidence" value="ECO:0007669"/>
    <property type="project" value="UniProtKB-KW"/>
</dbReference>